<evidence type="ECO:0000313" key="3">
    <source>
        <dbReference type="Proteomes" id="UP001295684"/>
    </source>
</evidence>
<dbReference type="CDD" id="cd14686">
    <property type="entry name" value="bZIP"/>
    <property type="match status" value="1"/>
</dbReference>
<keyword evidence="3" id="KW-1185">Reference proteome</keyword>
<dbReference type="Proteomes" id="UP001295684">
    <property type="component" value="Unassembled WGS sequence"/>
</dbReference>
<organism evidence="2 3">
    <name type="scientific">Euplotes crassus</name>
    <dbReference type="NCBI Taxonomy" id="5936"/>
    <lineage>
        <taxon>Eukaryota</taxon>
        <taxon>Sar</taxon>
        <taxon>Alveolata</taxon>
        <taxon>Ciliophora</taxon>
        <taxon>Intramacronucleata</taxon>
        <taxon>Spirotrichea</taxon>
        <taxon>Hypotrichia</taxon>
        <taxon>Euplotida</taxon>
        <taxon>Euplotidae</taxon>
        <taxon>Moneuplotes</taxon>
    </lineage>
</organism>
<evidence type="ECO:0000313" key="2">
    <source>
        <dbReference type="EMBL" id="CAI2362511.1"/>
    </source>
</evidence>
<feature type="region of interest" description="Disordered" evidence="1">
    <location>
        <begin position="1"/>
        <end position="45"/>
    </location>
</feature>
<reference evidence="2" key="1">
    <citation type="submission" date="2023-07" db="EMBL/GenBank/DDBJ databases">
        <authorList>
            <consortium name="AG Swart"/>
            <person name="Singh M."/>
            <person name="Singh A."/>
            <person name="Seah K."/>
            <person name="Emmerich C."/>
        </authorList>
    </citation>
    <scope>NUCLEOTIDE SEQUENCE</scope>
    <source>
        <strain evidence="2">DP1</strain>
    </source>
</reference>
<protein>
    <recommendedName>
        <fullName evidence="4">BZIP domain-containing protein</fullName>
    </recommendedName>
</protein>
<comment type="caution">
    <text evidence="2">The sequence shown here is derived from an EMBL/GenBank/DDBJ whole genome shotgun (WGS) entry which is preliminary data.</text>
</comment>
<evidence type="ECO:0008006" key="4">
    <source>
        <dbReference type="Google" id="ProtNLM"/>
    </source>
</evidence>
<dbReference type="AlphaFoldDB" id="A0AAD1U5U8"/>
<evidence type="ECO:0000256" key="1">
    <source>
        <dbReference type="SAM" id="MobiDB-lite"/>
    </source>
</evidence>
<gene>
    <name evidence="2" type="ORF">ECRASSUSDP1_LOCUS3835</name>
</gene>
<sequence length="294" mass="34795">MPKKKETKISRKRARKATSETPEDKRKRKNREKMQRYRDKLKNERETLAAENDRLKARIIHLNHQIDILTKENEYLKPKADPEGLVINERSAFQKTETSARIDTTSVQCLSDQSKISKLEKVFKRENRFWKNTLPRLIEKNPEKVKFTLMDQNKELSDLNGKARILFLKSQFRKIIQNVLPFNTLCIMYNFESINISEWVKLKEELAKPNPDLSKIKASPGFKERKVSSQFTKFFSTHGERIVTNLKRIKNQIHELVKIRNRIFKSAKTIDDIIESSEYRYSSSLFNHFHGNII</sequence>
<accession>A0AAD1U5U8</accession>
<name>A0AAD1U5U8_EUPCR</name>
<feature type="compositionally biased region" description="Basic and acidic residues" evidence="1">
    <location>
        <begin position="32"/>
        <end position="45"/>
    </location>
</feature>
<proteinExistence type="predicted"/>
<feature type="compositionally biased region" description="Basic residues" evidence="1">
    <location>
        <begin position="1"/>
        <end position="16"/>
    </location>
</feature>
<dbReference type="EMBL" id="CAMPGE010003669">
    <property type="protein sequence ID" value="CAI2362511.1"/>
    <property type="molecule type" value="Genomic_DNA"/>
</dbReference>